<reference evidence="3 4" key="1">
    <citation type="submission" date="2015-01" db="EMBL/GenBank/DDBJ databases">
        <title>Vibrio sp. C5 JCM 19232 whole genome shotgun sequence.</title>
        <authorList>
            <person name="Sawabe T."/>
            <person name="Meirelles P."/>
            <person name="Feng G."/>
            <person name="Sayaka M."/>
            <person name="Hattori M."/>
            <person name="Ohkuma M."/>
        </authorList>
    </citation>
    <scope>NUCLEOTIDE SEQUENCE [LARGE SCALE GENOMIC DNA]</scope>
    <source>
        <strain evidence="3 4">JCM19232</strain>
    </source>
</reference>
<feature type="transmembrane region" description="Helical" evidence="1">
    <location>
        <begin position="77"/>
        <end position="94"/>
    </location>
</feature>
<dbReference type="SUPFAM" id="SSF103481">
    <property type="entry name" value="Multidrug resistance efflux transporter EmrE"/>
    <property type="match status" value="2"/>
</dbReference>
<evidence type="ECO:0000313" key="3">
    <source>
        <dbReference type="EMBL" id="GAM61405.1"/>
    </source>
</evidence>
<dbReference type="AlphaFoldDB" id="A0A0B8P3T3"/>
<feature type="transmembrane region" description="Helical" evidence="1">
    <location>
        <begin position="36"/>
        <end position="56"/>
    </location>
</feature>
<sequence length="291" mass="32347">MSNRNIQTAILLLVLANLMASFSDVSLKVLNGEVPTFQYVLIRQILSLVFIAPLWLKQPREERMSGCCKVNFWRAQFILIGSGCAMVAITHLTLATANAMFYVAPLMMLPLSVVFLKEVPPMKKIIATGIGFVGVLVVLRPEHFHWAAIIALGSALAMAVGNILIRKLPKQSVVTTLFWTTALTIPGAFLLALPNWGEIQPRHLFWIAAINFFVLAYHALVVFAYRKAEAGQIALAEYSGLVFVTIFGIIWFDEVPDMLTTLGILMIVVPLMPIRWRRSKKEPIPAQDTAT</sequence>
<keyword evidence="1" id="KW-0472">Membrane</keyword>
<dbReference type="EMBL" id="BBSA01000003">
    <property type="protein sequence ID" value="GAM61405.1"/>
    <property type="molecule type" value="Genomic_DNA"/>
</dbReference>
<dbReference type="InterPro" id="IPR000620">
    <property type="entry name" value="EamA_dom"/>
</dbReference>
<dbReference type="Proteomes" id="UP000031670">
    <property type="component" value="Unassembled WGS sequence"/>
</dbReference>
<organism evidence="3 4">
    <name type="scientific">Vibrio ishigakensis</name>
    <dbReference type="NCBI Taxonomy" id="1481914"/>
    <lineage>
        <taxon>Bacteria</taxon>
        <taxon>Pseudomonadati</taxon>
        <taxon>Pseudomonadota</taxon>
        <taxon>Gammaproteobacteria</taxon>
        <taxon>Vibrionales</taxon>
        <taxon>Vibrionaceae</taxon>
        <taxon>Vibrio</taxon>
    </lineage>
</organism>
<dbReference type="Pfam" id="PF00892">
    <property type="entry name" value="EamA"/>
    <property type="match status" value="2"/>
</dbReference>
<accession>A0A0B8P3T3</accession>
<keyword evidence="1" id="KW-1133">Transmembrane helix</keyword>
<dbReference type="GO" id="GO:0016020">
    <property type="term" value="C:membrane"/>
    <property type="evidence" value="ECO:0007669"/>
    <property type="project" value="InterPro"/>
</dbReference>
<dbReference type="PANTHER" id="PTHR22911">
    <property type="entry name" value="ACYL-MALONYL CONDENSING ENZYME-RELATED"/>
    <property type="match status" value="1"/>
</dbReference>
<gene>
    <name evidence="3" type="ORF">JCM19232_5706</name>
</gene>
<feature type="domain" description="EamA" evidence="2">
    <location>
        <begin position="8"/>
        <end position="139"/>
    </location>
</feature>
<dbReference type="Gene3D" id="1.10.3730.20">
    <property type="match status" value="1"/>
</dbReference>
<evidence type="ECO:0000259" key="2">
    <source>
        <dbReference type="Pfam" id="PF00892"/>
    </source>
</evidence>
<feature type="transmembrane region" description="Helical" evidence="1">
    <location>
        <begin position="146"/>
        <end position="165"/>
    </location>
</feature>
<feature type="transmembrane region" description="Helical" evidence="1">
    <location>
        <begin position="177"/>
        <end position="197"/>
    </location>
</feature>
<feature type="transmembrane region" description="Helical" evidence="1">
    <location>
        <begin position="258"/>
        <end position="276"/>
    </location>
</feature>
<keyword evidence="1" id="KW-0812">Transmembrane</keyword>
<dbReference type="PANTHER" id="PTHR22911:SF103">
    <property type="entry name" value="BLR2811 PROTEIN"/>
    <property type="match status" value="1"/>
</dbReference>
<dbReference type="InterPro" id="IPR037185">
    <property type="entry name" value="EmrE-like"/>
</dbReference>
<feature type="domain" description="EamA" evidence="2">
    <location>
        <begin position="146"/>
        <end position="269"/>
    </location>
</feature>
<feature type="transmembrane region" description="Helical" evidence="1">
    <location>
        <begin position="203"/>
        <end position="223"/>
    </location>
</feature>
<reference evidence="3 4" key="2">
    <citation type="submission" date="2015-01" db="EMBL/GenBank/DDBJ databases">
        <authorList>
            <consortium name="NBRP consortium"/>
            <person name="Sawabe T."/>
            <person name="Meirelles P."/>
            <person name="Feng G."/>
            <person name="Sayaka M."/>
            <person name="Hattori M."/>
            <person name="Ohkuma M."/>
        </authorList>
    </citation>
    <scope>NUCLEOTIDE SEQUENCE [LARGE SCALE GENOMIC DNA]</scope>
    <source>
        <strain evidence="3 4">JCM19232</strain>
    </source>
</reference>
<evidence type="ECO:0000256" key="1">
    <source>
        <dbReference type="SAM" id="Phobius"/>
    </source>
</evidence>
<comment type="caution">
    <text evidence="3">The sequence shown here is derived from an EMBL/GenBank/DDBJ whole genome shotgun (WGS) entry which is preliminary data.</text>
</comment>
<evidence type="ECO:0000313" key="4">
    <source>
        <dbReference type="Proteomes" id="UP000031670"/>
    </source>
</evidence>
<proteinExistence type="predicted"/>
<protein>
    <submittedName>
        <fullName evidence="3">Permease</fullName>
    </submittedName>
</protein>
<feature type="transmembrane region" description="Helical" evidence="1">
    <location>
        <begin position="235"/>
        <end position="252"/>
    </location>
</feature>
<name>A0A0B8P3T3_9VIBR</name>